<feature type="compositionally biased region" description="Basic and acidic residues" evidence="1">
    <location>
        <begin position="322"/>
        <end position="339"/>
    </location>
</feature>
<dbReference type="Proteomes" id="UP000632138">
    <property type="component" value="Unassembled WGS sequence"/>
</dbReference>
<name>A0ABS2ANH0_9ACTN</name>
<dbReference type="RefSeq" id="WP_203380922.1">
    <property type="nucleotide sequence ID" value="NZ_JAENHP010000017.1"/>
</dbReference>
<evidence type="ECO:0000313" key="3">
    <source>
        <dbReference type="Proteomes" id="UP000632138"/>
    </source>
</evidence>
<keyword evidence="3" id="KW-1185">Reference proteome</keyword>
<organism evidence="2 3">
    <name type="scientific">Paractinoplanes ovalisporus</name>
    <dbReference type="NCBI Taxonomy" id="2810368"/>
    <lineage>
        <taxon>Bacteria</taxon>
        <taxon>Bacillati</taxon>
        <taxon>Actinomycetota</taxon>
        <taxon>Actinomycetes</taxon>
        <taxon>Micromonosporales</taxon>
        <taxon>Micromonosporaceae</taxon>
        <taxon>Paractinoplanes</taxon>
    </lineage>
</organism>
<evidence type="ECO:0000313" key="2">
    <source>
        <dbReference type="EMBL" id="MBM2620933.1"/>
    </source>
</evidence>
<gene>
    <name evidence="2" type="ORF">JIG36_36080</name>
</gene>
<protein>
    <submittedName>
        <fullName evidence="2">Uncharacterized protein</fullName>
    </submittedName>
</protein>
<feature type="region of interest" description="Disordered" evidence="1">
    <location>
        <begin position="299"/>
        <end position="348"/>
    </location>
</feature>
<evidence type="ECO:0000256" key="1">
    <source>
        <dbReference type="SAM" id="MobiDB-lite"/>
    </source>
</evidence>
<feature type="region of interest" description="Disordered" evidence="1">
    <location>
        <begin position="24"/>
        <end position="56"/>
    </location>
</feature>
<comment type="caution">
    <text evidence="2">The sequence shown here is derived from an EMBL/GenBank/DDBJ whole genome shotgun (WGS) entry which is preliminary data.</text>
</comment>
<reference evidence="2 3" key="1">
    <citation type="submission" date="2021-01" db="EMBL/GenBank/DDBJ databases">
        <title>Actinoplanes sp. nov. LDG1-06 isolated from lichen.</title>
        <authorList>
            <person name="Saeng-In P."/>
            <person name="Phongsopitanun W."/>
            <person name="Kanchanasin P."/>
            <person name="Yuki M."/>
            <person name="Kudo T."/>
            <person name="Ohkuma M."/>
            <person name="Tanasupawat S."/>
        </authorList>
    </citation>
    <scope>NUCLEOTIDE SEQUENCE [LARGE SCALE GENOMIC DNA]</scope>
    <source>
        <strain evidence="2 3">LDG1-06</strain>
    </source>
</reference>
<proteinExistence type="predicted"/>
<sequence>MSGSPKYSFAKFGRQVNEQLLRDQRARRERRERAAVQERDSALRDERRAATERQRRLAAEVSDTGLRQKLAEAQSRLDRVTTESELAAATGLLDQVERRNAGPRASFDLVAAQRAERERQRRAGDTRIRELTARLRALEQDARAAGVPLRDGARAAEALELLSAQVVHGDIADVLRLCSGLEKRLDASEEALDAAIDQLSRRRAILGSLIKALPEVGFAVDRGSLSESADGAIGLRAVRAGGETMAVVVEPADEGGHRVLYTSDRLQQEQRQGRGEAACAKLVEVIDTVQASAGHDGIELSAVGWDGPDRPPPPPHNATRRPHAEEAAARRPHAEEVKQQKGRPPWAH</sequence>
<dbReference type="EMBL" id="JAENHP010000017">
    <property type="protein sequence ID" value="MBM2620933.1"/>
    <property type="molecule type" value="Genomic_DNA"/>
</dbReference>
<accession>A0ABS2ANH0</accession>